<name>A0AAD3Y4N1_NEPGR</name>
<organism evidence="2 3">
    <name type="scientific">Nepenthes gracilis</name>
    <name type="common">Slender pitcher plant</name>
    <dbReference type="NCBI Taxonomy" id="150966"/>
    <lineage>
        <taxon>Eukaryota</taxon>
        <taxon>Viridiplantae</taxon>
        <taxon>Streptophyta</taxon>
        <taxon>Embryophyta</taxon>
        <taxon>Tracheophyta</taxon>
        <taxon>Spermatophyta</taxon>
        <taxon>Magnoliopsida</taxon>
        <taxon>eudicotyledons</taxon>
        <taxon>Gunneridae</taxon>
        <taxon>Pentapetalae</taxon>
        <taxon>Caryophyllales</taxon>
        <taxon>Nepenthaceae</taxon>
        <taxon>Nepenthes</taxon>
    </lineage>
</organism>
<comment type="caution">
    <text evidence="2">The sequence shown here is derived from an EMBL/GenBank/DDBJ whole genome shotgun (WGS) entry which is preliminary data.</text>
</comment>
<keyword evidence="1" id="KW-0812">Transmembrane</keyword>
<evidence type="ECO:0000313" key="3">
    <source>
        <dbReference type="Proteomes" id="UP001279734"/>
    </source>
</evidence>
<keyword evidence="3" id="KW-1185">Reference proteome</keyword>
<sequence length="119" mass="13585">MNRVEMLKNWVPSCDDPNALNEFSKLAARFVENVYQIATSKGLGFGKNGDLSRIDILLLKFAAVFLGLAFARGGLFALSCFESYSKWTRCRHWLWRQCCPCFYHAEAKDLLLTPGTYYS</sequence>
<reference evidence="2" key="1">
    <citation type="submission" date="2023-05" db="EMBL/GenBank/DDBJ databases">
        <title>Nepenthes gracilis genome sequencing.</title>
        <authorList>
            <person name="Fukushima K."/>
        </authorList>
    </citation>
    <scope>NUCLEOTIDE SEQUENCE</scope>
    <source>
        <strain evidence="2">SING2019-196</strain>
    </source>
</reference>
<evidence type="ECO:0000313" key="2">
    <source>
        <dbReference type="EMBL" id="GMH29427.1"/>
    </source>
</evidence>
<evidence type="ECO:0000256" key="1">
    <source>
        <dbReference type="SAM" id="Phobius"/>
    </source>
</evidence>
<gene>
    <name evidence="2" type="ORF">Nepgr_031270</name>
</gene>
<dbReference type="EMBL" id="BSYO01000036">
    <property type="protein sequence ID" value="GMH29427.1"/>
    <property type="molecule type" value="Genomic_DNA"/>
</dbReference>
<accession>A0AAD3Y4N1</accession>
<dbReference type="AlphaFoldDB" id="A0AAD3Y4N1"/>
<keyword evidence="1" id="KW-1133">Transmembrane helix</keyword>
<keyword evidence="1" id="KW-0472">Membrane</keyword>
<feature type="transmembrane region" description="Helical" evidence="1">
    <location>
        <begin position="57"/>
        <end position="81"/>
    </location>
</feature>
<proteinExistence type="predicted"/>
<protein>
    <submittedName>
        <fullName evidence="2">Uncharacterized protein</fullName>
    </submittedName>
</protein>
<dbReference type="Proteomes" id="UP001279734">
    <property type="component" value="Unassembled WGS sequence"/>
</dbReference>